<dbReference type="InterPro" id="IPR009057">
    <property type="entry name" value="Homeodomain-like_sf"/>
</dbReference>
<evidence type="ECO:0000313" key="5">
    <source>
        <dbReference type="Proteomes" id="UP000298468"/>
    </source>
</evidence>
<dbReference type="PROSITE" id="PS01081">
    <property type="entry name" value="HTH_TETR_1"/>
    <property type="match status" value="1"/>
</dbReference>
<dbReference type="EMBL" id="SOHM01000018">
    <property type="protein sequence ID" value="TFD91136.1"/>
    <property type="molecule type" value="Genomic_DNA"/>
</dbReference>
<comment type="caution">
    <text evidence="4">The sequence shown here is derived from an EMBL/GenBank/DDBJ whole genome shotgun (WGS) entry which is preliminary data.</text>
</comment>
<dbReference type="OrthoDB" id="8688418at2"/>
<evidence type="ECO:0000256" key="1">
    <source>
        <dbReference type="ARBA" id="ARBA00023125"/>
    </source>
</evidence>
<dbReference type="Gene3D" id="1.10.357.10">
    <property type="entry name" value="Tetracycline Repressor, domain 2"/>
    <property type="match status" value="1"/>
</dbReference>
<feature type="domain" description="HTH tetR-type" evidence="3">
    <location>
        <begin position="16"/>
        <end position="76"/>
    </location>
</feature>
<keyword evidence="1 2" id="KW-0238">DNA-binding</keyword>
<reference evidence="4 5" key="1">
    <citation type="submission" date="2019-03" db="EMBL/GenBank/DDBJ databases">
        <title>Genomics of glacier-inhabiting Cryobacterium strains.</title>
        <authorList>
            <person name="Liu Q."/>
            <person name="Xin Y.-H."/>
        </authorList>
    </citation>
    <scope>NUCLEOTIDE SEQUENCE [LARGE SCALE GENOMIC DNA]</scope>
    <source>
        <strain evidence="4 5">Sr59</strain>
    </source>
</reference>
<evidence type="ECO:0000313" key="4">
    <source>
        <dbReference type="EMBL" id="TFD91136.1"/>
    </source>
</evidence>
<name>A0A4V3IXJ3_9MICO</name>
<accession>A0A4V3IXJ3</accession>
<dbReference type="PANTHER" id="PTHR43479:SF11">
    <property type="entry name" value="ACREF_ENVCD OPERON REPRESSOR-RELATED"/>
    <property type="match status" value="1"/>
</dbReference>
<dbReference type="RefSeq" id="WP_134640656.1">
    <property type="nucleotide sequence ID" value="NZ_SOHM01000018.1"/>
</dbReference>
<dbReference type="PANTHER" id="PTHR43479">
    <property type="entry name" value="ACREF/ENVCD OPERON REPRESSOR-RELATED"/>
    <property type="match status" value="1"/>
</dbReference>
<dbReference type="AlphaFoldDB" id="A0A4V3IXJ3"/>
<dbReference type="InterPro" id="IPR050624">
    <property type="entry name" value="HTH-type_Tx_Regulator"/>
</dbReference>
<dbReference type="GO" id="GO:0003677">
    <property type="term" value="F:DNA binding"/>
    <property type="evidence" value="ECO:0007669"/>
    <property type="project" value="UniProtKB-UniRule"/>
</dbReference>
<dbReference type="InterPro" id="IPR023772">
    <property type="entry name" value="DNA-bd_HTH_TetR-type_CS"/>
</dbReference>
<proteinExistence type="predicted"/>
<dbReference type="Pfam" id="PF00440">
    <property type="entry name" value="TetR_N"/>
    <property type="match status" value="1"/>
</dbReference>
<evidence type="ECO:0000259" key="3">
    <source>
        <dbReference type="PROSITE" id="PS50977"/>
    </source>
</evidence>
<sequence length="212" mass="23692">MAAAADEPGLRERKRLATRREIQRAVLTLCAQRSIDKVTIDEISRVAEISPRTFFNYFASKDSALVGDELELACDADIERFITAGAGADVMTDLATLIGRSLQNTDGDREIHELRRAVMKDNSHLFTMRMATLRNFEAGLQQIVERRLTADDPHLGEDPRALAQRALLLTLIAMAATRHAWRCWAEADDCTPLSAWVAKSFQELYTVTSPTD</sequence>
<keyword evidence="5" id="KW-1185">Reference proteome</keyword>
<dbReference type="SUPFAM" id="SSF46689">
    <property type="entry name" value="Homeodomain-like"/>
    <property type="match status" value="1"/>
</dbReference>
<evidence type="ECO:0000256" key="2">
    <source>
        <dbReference type="PROSITE-ProRule" id="PRU00335"/>
    </source>
</evidence>
<dbReference type="InterPro" id="IPR001647">
    <property type="entry name" value="HTH_TetR"/>
</dbReference>
<gene>
    <name evidence="4" type="ORF">E3T61_09730</name>
</gene>
<dbReference type="PROSITE" id="PS50977">
    <property type="entry name" value="HTH_TETR_2"/>
    <property type="match status" value="1"/>
</dbReference>
<dbReference type="Proteomes" id="UP000298468">
    <property type="component" value="Unassembled WGS sequence"/>
</dbReference>
<feature type="DNA-binding region" description="H-T-H motif" evidence="2">
    <location>
        <begin position="39"/>
        <end position="58"/>
    </location>
</feature>
<protein>
    <submittedName>
        <fullName evidence="4">TetR/AcrR family transcriptional regulator</fullName>
    </submittedName>
</protein>
<organism evidence="4 5">
    <name type="scientific">Cryobacterium lactosi</name>
    <dbReference type="NCBI Taxonomy" id="1259202"/>
    <lineage>
        <taxon>Bacteria</taxon>
        <taxon>Bacillati</taxon>
        <taxon>Actinomycetota</taxon>
        <taxon>Actinomycetes</taxon>
        <taxon>Micrococcales</taxon>
        <taxon>Microbacteriaceae</taxon>
        <taxon>Cryobacterium</taxon>
    </lineage>
</organism>